<keyword evidence="5 6" id="KW-0472">Membrane</keyword>
<keyword evidence="3 6" id="KW-0812">Transmembrane</keyword>
<dbReference type="eggNOG" id="COG1279">
    <property type="taxonomic scope" value="Bacteria"/>
</dbReference>
<dbReference type="InterPro" id="IPR001123">
    <property type="entry name" value="LeuE-type"/>
</dbReference>
<dbReference type="EMBL" id="JGZE01000001">
    <property type="protein sequence ID" value="KFI80356.1"/>
    <property type="molecule type" value="Genomic_DNA"/>
</dbReference>
<name>A0A087CAQ6_9BIFI</name>
<feature type="transmembrane region" description="Helical" evidence="6">
    <location>
        <begin position="41"/>
        <end position="63"/>
    </location>
</feature>
<evidence type="ECO:0000256" key="1">
    <source>
        <dbReference type="ARBA" id="ARBA00004651"/>
    </source>
</evidence>
<feature type="transmembrane region" description="Helical" evidence="6">
    <location>
        <begin position="6"/>
        <end position="29"/>
    </location>
</feature>
<gene>
    <name evidence="7" type="ORF">BMON_0229</name>
</gene>
<protein>
    <submittedName>
        <fullName evidence="7">Lysine exporter protein</fullName>
    </submittedName>
</protein>
<evidence type="ECO:0000256" key="5">
    <source>
        <dbReference type="ARBA" id="ARBA00023136"/>
    </source>
</evidence>
<evidence type="ECO:0000313" key="8">
    <source>
        <dbReference type="Proteomes" id="UP000029082"/>
    </source>
</evidence>
<dbReference type="Pfam" id="PF01810">
    <property type="entry name" value="LysE"/>
    <property type="match status" value="1"/>
</dbReference>
<organism evidence="7 8">
    <name type="scientific">Bifidobacterium mongoliense DSM 21395</name>
    <dbReference type="NCBI Taxonomy" id="1437603"/>
    <lineage>
        <taxon>Bacteria</taxon>
        <taxon>Bacillati</taxon>
        <taxon>Actinomycetota</taxon>
        <taxon>Actinomycetes</taxon>
        <taxon>Bifidobacteriales</taxon>
        <taxon>Bifidobacteriaceae</taxon>
        <taxon>Bifidobacterium</taxon>
    </lineage>
</organism>
<sequence length="243" mass="26059">MNLLSLPILMSGFTTQAGIIVAVGAQNAFIIRQGIARSHMLPIIVICIAADLTLISVGTQGMGRIVTSHAAVLTALTWLGAAVLAAYGAMAFHRVLRRLHDMRHARVARRVVVPQSDGTVAIAQTSADVRPKVRVTAVMPEDQTDETSSLKSAIMQCLGFTFLNPGVYLDTVVLLGGIAATYGADFKWDFASGAMLCSVTWFTLLGLMSTKMSRLFRSDTAWVILDSVIGVTMVVLACHMVIH</sequence>
<feature type="transmembrane region" description="Helical" evidence="6">
    <location>
        <begin position="75"/>
        <end position="96"/>
    </location>
</feature>
<dbReference type="GeneID" id="93095185"/>
<proteinExistence type="predicted"/>
<dbReference type="RefSeq" id="WP_034881661.1">
    <property type="nucleotide sequence ID" value="NZ_JDUO01000001.1"/>
</dbReference>
<comment type="subcellular location">
    <subcellularLocation>
        <location evidence="1">Cell membrane</location>
        <topology evidence="1">Multi-pass membrane protein</topology>
    </subcellularLocation>
</comment>
<comment type="caution">
    <text evidence="7">The sequence shown here is derived from an EMBL/GenBank/DDBJ whole genome shotgun (WGS) entry which is preliminary data.</text>
</comment>
<keyword evidence="4 6" id="KW-1133">Transmembrane helix</keyword>
<evidence type="ECO:0000256" key="4">
    <source>
        <dbReference type="ARBA" id="ARBA00022989"/>
    </source>
</evidence>
<evidence type="ECO:0000313" key="7">
    <source>
        <dbReference type="EMBL" id="KFI80356.1"/>
    </source>
</evidence>
<feature type="transmembrane region" description="Helical" evidence="6">
    <location>
        <begin position="220"/>
        <end position="242"/>
    </location>
</feature>
<accession>A0A087CAQ6</accession>
<dbReference type="PANTHER" id="PTHR30086">
    <property type="entry name" value="ARGININE EXPORTER PROTEIN ARGO"/>
    <property type="match status" value="1"/>
</dbReference>
<keyword evidence="8" id="KW-1185">Reference proteome</keyword>
<keyword evidence="2" id="KW-1003">Cell membrane</keyword>
<dbReference type="Proteomes" id="UP000029082">
    <property type="component" value="Unassembled WGS sequence"/>
</dbReference>
<feature type="transmembrane region" description="Helical" evidence="6">
    <location>
        <begin position="158"/>
        <end position="184"/>
    </location>
</feature>
<reference evidence="7 8" key="1">
    <citation type="submission" date="2014-03" db="EMBL/GenBank/DDBJ databases">
        <title>Genomics of Bifidobacteria.</title>
        <authorList>
            <person name="Ventura M."/>
            <person name="Milani C."/>
            <person name="Lugli G.A."/>
        </authorList>
    </citation>
    <scope>NUCLEOTIDE SEQUENCE [LARGE SCALE GENOMIC DNA]</scope>
    <source>
        <strain evidence="7 8">DSM 21395</strain>
    </source>
</reference>
<evidence type="ECO:0000256" key="2">
    <source>
        <dbReference type="ARBA" id="ARBA00022475"/>
    </source>
</evidence>
<feature type="transmembrane region" description="Helical" evidence="6">
    <location>
        <begin position="190"/>
        <end position="208"/>
    </location>
</feature>
<dbReference type="PANTHER" id="PTHR30086:SF20">
    <property type="entry name" value="ARGININE EXPORTER PROTEIN ARGO-RELATED"/>
    <property type="match status" value="1"/>
</dbReference>
<dbReference type="AlphaFoldDB" id="A0A087CAQ6"/>
<dbReference type="OrthoDB" id="5638726at2"/>
<evidence type="ECO:0000256" key="3">
    <source>
        <dbReference type="ARBA" id="ARBA00022692"/>
    </source>
</evidence>
<evidence type="ECO:0000256" key="6">
    <source>
        <dbReference type="SAM" id="Phobius"/>
    </source>
</evidence>
<dbReference type="GO" id="GO:0005886">
    <property type="term" value="C:plasma membrane"/>
    <property type="evidence" value="ECO:0007669"/>
    <property type="project" value="UniProtKB-SubCell"/>
</dbReference>
<dbReference type="GO" id="GO:0015171">
    <property type="term" value="F:amino acid transmembrane transporter activity"/>
    <property type="evidence" value="ECO:0007669"/>
    <property type="project" value="TreeGrafter"/>
</dbReference>